<gene>
    <name evidence="7" type="ORF">MYCIT1_LOCUS8431</name>
</gene>
<dbReference type="InterPro" id="IPR036396">
    <property type="entry name" value="Cyt_P450_sf"/>
</dbReference>
<dbReference type="GO" id="GO:0020037">
    <property type="term" value="F:heme binding"/>
    <property type="evidence" value="ECO:0007669"/>
    <property type="project" value="InterPro"/>
</dbReference>
<dbReference type="Pfam" id="PF00067">
    <property type="entry name" value="p450"/>
    <property type="match status" value="1"/>
</dbReference>
<evidence type="ECO:0000256" key="4">
    <source>
        <dbReference type="ARBA" id="ARBA00022723"/>
    </source>
</evidence>
<comment type="similarity">
    <text evidence="2">Belongs to the cytochrome P450 family.</text>
</comment>
<comment type="cofactor">
    <cofactor evidence="1 6">
        <name>heme</name>
        <dbReference type="ChEBI" id="CHEBI:30413"/>
    </cofactor>
</comment>
<dbReference type="InterPro" id="IPR001128">
    <property type="entry name" value="Cyt_P450"/>
</dbReference>
<keyword evidence="5 6" id="KW-0408">Iron</keyword>
<keyword evidence="4 6" id="KW-0479">Metal-binding</keyword>
<dbReference type="AlphaFoldDB" id="A0AAD2H1W5"/>
<evidence type="ECO:0000256" key="5">
    <source>
        <dbReference type="ARBA" id="ARBA00023004"/>
    </source>
</evidence>
<dbReference type="GO" id="GO:0005506">
    <property type="term" value="F:iron ion binding"/>
    <property type="evidence" value="ECO:0007669"/>
    <property type="project" value="InterPro"/>
</dbReference>
<dbReference type="InterPro" id="IPR050529">
    <property type="entry name" value="CYP450_sterol_14alpha_dmase"/>
</dbReference>
<evidence type="ECO:0000256" key="1">
    <source>
        <dbReference type="ARBA" id="ARBA00001971"/>
    </source>
</evidence>
<evidence type="ECO:0000256" key="6">
    <source>
        <dbReference type="PIRSR" id="PIRSR602403-1"/>
    </source>
</evidence>
<name>A0AAD2H1W5_9AGAR</name>
<protein>
    <recommendedName>
        <fullName evidence="9">Cytochrome P450</fullName>
    </recommendedName>
</protein>
<evidence type="ECO:0000313" key="7">
    <source>
        <dbReference type="EMBL" id="CAK5266583.1"/>
    </source>
</evidence>
<keyword evidence="3 6" id="KW-0349">Heme</keyword>
<dbReference type="InterPro" id="IPR002403">
    <property type="entry name" value="Cyt_P450_E_grp-IV"/>
</dbReference>
<dbReference type="GO" id="GO:0008395">
    <property type="term" value="F:steroid hydroxylase activity"/>
    <property type="evidence" value="ECO:0007669"/>
    <property type="project" value="TreeGrafter"/>
</dbReference>
<dbReference type="GO" id="GO:0016705">
    <property type="term" value="F:oxidoreductase activity, acting on paired donors, with incorporation or reduction of molecular oxygen"/>
    <property type="evidence" value="ECO:0007669"/>
    <property type="project" value="InterPro"/>
</dbReference>
<dbReference type="EMBL" id="CAVNYO010000109">
    <property type="protein sequence ID" value="CAK5266583.1"/>
    <property type="molecule type" value="Genomic_DNA"/>
</dbReference>
<evidence type="ECO:0000256" key="2">
    <source>
        <dbReference type="ARBA" id="ARBA00010617"/>
    </source>
</evidence>
<reference evidence="7" key="1">
    <citation type="submission" date="2023-11" db="EMBL/GenBank/DDBJ databases">
        <authorList>
            <person name="De Vega J J."/>
            <person name="De Vega J J."/>
        </authorList>
    </citation>
    <scope>NUCLEOTIDE SEQUENCE</scope>
</reference>
<dbReference type="SUPFAM" id="SSF48264">
    <property type="entry name" value="Cytochrome P450"/>
    <property type="match status" value="1"/>
</dbReference>
<dbReference type="PANTHER" id="PTHR24304">
    <property type="entry name" value="CYTOCHROME P450 FAMILY 7"/>
    <property type="match status" value="1"/>
</dbReference>
<feature type="binding site" description="axial binding residue" evidence="6">
    <location>
        <position position="419"/>
    </location>
    <ligand>
        <name>heme</name>
        <dbReference type="ChEBI" id="CHEBI:30413"/>
    </ligand>
    <ligandPart>
        <name>Fe</name>
        <dbReference type="ChEBI" id="CHEBI:18248"/>
    </ligandPart>
</feature>
<organism evidence="7 8">
    <name type="scientific">Mycena citricolor</name>
    <dbReference type="NCBI Taxonomy" id="2018698"/>
    <lineage>
        <taxon>Eukaryota</taxon>
        <taxon>Fungi</taxon>
        <taxon>Dikarya</taxon>
        <taxon>Basidiomycota</taxon>
        <taxon>Agaricomycotina</taxon>
        <taxon>Agaricomycetes</taxon>
        <taxon>Agaricomycetidae</taxon>
        <taxon>Agaricales</taxon>
        <taxon>Marasmiineae</taxon>
        <taxon>Mycenaceae</taxon>
        <taxon>Mycena</taxon>
    </lineage>
</organism>
<dbReference type="PANTHER" id="PTHR24304:SF2">
    <property type="entry name" value="24-HYDROXYCHOLESTEROL 7-ALPHA-HYDROXYLASE"/>
    <property type="match status" value="1"/>
</dbReference>
<keyword evidence="8" id="KW-1185">Reference proteome</keyword>
<proteinExistence type="inferred from homology"/>
<accession>A0AAD2H1W5</accession>
<evidence type="ECO:0008006" key="9">
    <source>
        <dbReference type="Google" id="ProtNLM"/>
    </source>
</evidence>
<dbReference type="Proteomes" id="UP001295794">
    <property type="component" value="Unassembled WGS sequence"/>
</dbReference>
<sequence length="474" mass="53187">MDSATYLVPGTLILSFFGLLAYDSYRDRSIIPSLPTRFFGFDTGLLFYLRRIPLLEKSRLRYGSTFKLNVGLRNLYILSSASMFKDFFFNHALDHREPHFRALVALGSSGNVELLSVPVHEQFLPTFGRNLSRRAIADGISTPLHAQLRQRFQMLSQSGRTSHRLGDIVGKTLYSTLTSVIFGPSFPLDTYDDFVRLDDAMTTLMSPLAFTAVAAKSARNRLLKVMVGYIEENGPFADTTAEIVSSALRSVEILPLHEKAVCLLSLLWSVNSNLLKSIWWMMAYLANDAEAREGLLTEIRERIEGKSDGDLLSMLGADKELLFRQFPYADAAVTETLRLCTMPGSLRVVAQDLQFPTENREISFPLRAGDLLMVNPRPYHFDNDVYPEAAKFSADRFVQKKGATPTAKIISWGSGAHMCKGRIFAHHVMKVWVITFLQIFDFSSVEQVPIMDPGSLNVIADFSRDVVVELVARS</sequence>
<dbReference type="PRINTS" id="PR00465">
    <property type="entry name" value="EP450IV"/>
</dbReference>
<evidence type="ECO:0000256" key="3">
    <source>
        <dbReference type="ARBA" id="ARBA00022617"/>
    </source>
</evidence>
<evidence type="ECO:0000313" key="8">
    <source>
        <dbReference type="Proteomes" id="UP001295794"/>
    </source>
</evidence>
<dbReference type="Gene3D" id="1.10.630.10">
    <property type="entry name" value="Cytochrome P450"/>
    <property type="match status" value="1"/>
</dbReference>
<comment type="caution">
    <text evidence="7">The sequence shown here is derived from an EMBL/GenBank/DDBJ whole genome shotgun (WGS) entry which is preliminary data.</text>
</comment>